<dbReference type="Proteomes" id="UP000282311">
    <property type="component" value="Unassembled WGS sequence"/>
</dbReference>
<keyword evidence="2" id="KW-1185">Reference proteome</keyword>
<accession>A0A3B0CM02</accession>
<sequence>MHEVTCGRKTFFAAFRRVWRARRQECFVCLAHTFLAGSNQESGHKSGRGAWFEALSAGHPNRGERPSFQVME</sequence>
<gene>
    <name evidence="1" type="ORF">D7M11_06090</name>
</gene>
<protein>
    <submittedName>
        <fullName evidence="1">Uncharacterized protein</fullName>
    </submittedName>
</protein>
<name>A0A3B0CM02_9BACL</name>
<dbReference type="AlphaFoldDB" id="A0A3B0CM02"/>
<evidence type="ECO:0000313" key="2">
    <source>
        <dbReference type="Proteomes" id="UP000282311"/>
    </source>
</evidence>
<proteinExistence type="predicted"/>
<evidence type="ECO:0000313" key="1">
    <source>
        <dbReference type="EMBL" id="RKN85901.1"/>
    </source>
</evidence>
<reference evidence="1 2" key="1">
    <citation type="journal article" date="2007" name="Int. J. Syst. Evol. Microbiol.">
        <title>Paenibacillus ginsengarvi sp. nov., isolated from soil from ginseng cultivation.</title>
        <authorList>
            <person name="Yoon M.H."/>
            <person name="Ten L.N."/>
            <person name="Im W.T."/>
        </authorList>
    </citation>
    <scope>NUCLEOTIDE SEQUENCE [LARGE SCALE GENOMIC DNA]</scope>
    <source>
        <strain evidence="1 2">KCTC 13059</strain>
    </source>
</reference>
<comment type="caution">
    <text evidence="1">The sequence shown here is derived from an EMBL/GenBank/DDBJ whole genome shotgun (WGS) entry which is preliminary data.</text>
</comment>
<organism evidence="1 2">
    <name type="scientific">Paenibacillus ginsengarvi</name>
    <dbReference type="NCBI Taxonomy" id="400777"/>
    <lineage>
        <taxon>Bacteria</taxon>
        <taxon>Bacillati</taxon>
        <taxon>Bacillota</taxon>
        <taxon>Bacilli</taxon>
        <taxon>Bacillales</taxon>
        <taxon>Paenibacillaceae</taxon>
        <taxon>Paenibacillus</taxon>
    </lineage>
</organism>
<dbReference type="EMBL" id="RBAH01000003">
    <property type="protein sequence ID" value="RKN85901.1"/>
    <property type="molecule type" value="Genomic_DNA"/>
</dbReference>